<evidence type="ECO:0000313" key="17">
    <source>
        <dbReference type="Proteomes" id="UP001370490"/>
    </source>
</evidence>
<evidence type="ECO:0000256" key="10">
    <source>
        <dbReference type="ARBA" id="ARBA00032947"/>
    </source>
</evidence>
<organism evidence="16 17">
    <name type="scientific">Dillenia turbinata</name>
    <dbReference type="NCBI Taxonomy" id="194707"/>
    <lineage>
        <taxon>Eukaryota</taxon>
        <taxon>Viridiplantae</taxon>
        <taxon>Streptophyta</taxon>
        <taxon>Embryophyta</taxon>
        <taxon>Tracheophyta</taxon>
        <taxon>Spermatophyta</taxon>
        <taxon>Magnoliopsida</taxon>
        <taxon>eudicotyledons</taxon>
        <taxon>Gunneridae</taxon>
        <taxon>Pentapetalae</taxon>
        <taxon>Dilleniales</taxon>
        <taxon>Dilleniaceae</taxon>
        <taxon>Dillenia</taxon>
    </lineage>
</organism>
<sequence>MGFRNKLPLPHPNLAADTDAPASADVSRLPLATSQGDTKTNDNPNPNLTTLIKRTREIAMSSDHNASSSSSASSFRIAGSEEDSILSNSVALTRQEVLRRRSRRIKRLIDCYKDHYWALMEELRFQYREYYWKYGKSPFKTKQEEQDGQNGGGVEVIEENGNGNPNSNSNSRLVLGPGDGDDGIRLCAVTGCKSKAMALTDYCHPHILFDKRQVLYKPCNYVIKSAQSGPVLCGKPILKSSVPSLCPLHFQKAEKHVTRALKKAGLNNVSSSSKVAPKFHVVVAEYVRQIQAKRRQMRRTPADQMEIKEEKTS</sequence>
<evidence type="ECO:0000256" key="7">
    <source>
        <dbReference type="ARBA" id="ARBA00022853"/>
    </source>
</evidence>
<keyword evidence="4" id="KW-1017">Isopeptide bond</keyword>
<dbReference type="InterPro" id="IPR026316">
    <property type="entry name" value="NSL2"/>
</dbReference>
<keyword evidence="17" id="KW-1185">Reference proteome</keyword>
<reference evidence="16 17" key="1">
    <citation type="submission" date="2023-12" db="EMBL/GenBank/DDBJ databases">
        <title>A high-quality genome assembly for Dillenia turbinata (Dilleniales).</title>
        <authorList>
            <person name="Chanderbali A."/>
        </authorList>
    </citation>
    <scope>NUCLEOTIDE SEQUENCE [LARGE SCALE GENOMIC DNA]</scope>
    <source>
        <strain evidence="16">LSX21</strain>
        <tissue evidence="16">Leaf</tissue>
    </source>
</reference>
<dbReference type="GO" id="GO:0005739">
    <property type="term" value="C:mitochondrion"/>
    <property type="evidence" value="ECO:0007669"/>
    <property type="project" value="UniProtKB-SubCell"/>
</dbReference>
<gene>
    <name evidence="16" type="ORF">RJ641_020901</name>
</gene>
<evidence type="ECO:0000256" key="4">
    <source>
        <dbReference type="ARBA" id="ARBA00022499"/>
    </source>
</evidence>
<comment type="caution">
    <text evidence="16">The sequence shown here is derived from an EMBL/GenBank/DDBJ whole genome shotgun (WGS) entry which is preliminary data.</text>
</comment>
<feature type="compositionally biased region" description="Low complexity" evidence="14">
    <location>
        <begin position="159"/>
        <end position="171"/>
    </location>
</feature>
<keyword evidence="8" id="KW-0496">Mitochondrion</keyword>
<dbReference type="InterPro" id="IPR025927">
    <property type="entry name" value="Znf_KANL2-like"/>
</dbReference>
<evidence type="ECO:0000256" key="2">
    <source>
        <dbReference type="ARBA" id="ARBA00004173"/>
    </source>
</evidence>
<name>A0AAN8UMZ7_9MAGN</name>
<comment type="subunit">
    <text evidence="13">Component of the NSL complex at least composed of KAT8/MOF, KANSL1, KANSL2, KANSL3, MCRS1, PHF20, OGT1/OGT, WDR5 and HCFC1.</text>
</comment>
<keyword evidence="6" id="KW-0832">Ubl conjugation</keyword>
<comment type="subcellular location">
    <subcellularLocation>
        <location evidence="2">Mitochondrion</location>
    </subcellularLocation>
    <subcellularLocation>
        <location evidence="1">Nucleus</location>
    </subcellularLocation>
</comment>
<dbReference type="GO" id="GO:0044545">
    <property type="term" value="C:NSL complex"/>
    <property type="evidence" value="ECO:0007669"/>
    <property type="project" value="TreeGrafter"/>
</dbReference>
<keyword evidence="5" id="KW-0597">Phosphoprotein</keyword>
<feature type="domain" description="KANL2-like probable zinc-finger" evidence="15">
    <location>
        <begin position="187"/>
        <end position="250"/>
    </location>
</feature>
<dbReference type="Proteomes" id="UP001370490">
    <property type="component" value="Unassembled WGS sequence"/>
</dbReference>
<dbReference type="GO" id="GO:0003677">
    <property type="term" value="F:DNA binding"/>
    <property type="evidence" value="ECO:0007669"/>
    <property type="project" value="UniProtKB-KW"/>
</dbReference>
<evidence type="ECO:0000256" key="9">
    <source>
        <dbReference type="ARBA" id="ARBA00023242"/>
    </source>
</evidence>
<keyword evidence="16" id="KW-0238">DNA-binding</keyword>
<keyword evidence="7" id="KW-0156">Chromatin regulator</keyword>
<dbReference type="EMBL" id="JBAMMX010000025">
    <property type="protein sequence ID" value="KAK6915784.1"/>
    <property type="molecule type" value="Genomic_DNA"/>
</dbReference>
<accession>A0AAN8UMZ7</accession>
<evidence type="ECO:0000256" key="6">
    <source>
        <dbReference type="ARBA" id="ARBA00022843"/>
    </source>
</evidence>
<evidence type="ECO:0000313" key="16">
    <source>
        <dbReference type="EMBL" id="KAK6915784.1"/>
    </source>
</evidence>
<evidence type="ECO:0000256" key="3">
    <source>
        <dbReference type="ARBA" id="ARBA00015508"/>
    </source>
</evidence>
<evidence type="ECO:0000259" key="15">
    <source>
        <dbReference type="Pfam" id="PF13891"/>
    </source>
</evidence>
<keyword evidence="9" id="KW-0539">Nucleus</keyword>
<evidence type="ECO:0000256" key="8">
    <source>
        <dbReference type="ARBA" id="ARBA00023128"/>
    </source>
</evidence>
<evidence type="ECO:0000256" key="1">
    <source>
        <dbReference type="ARBA" id="ARBA00004123"/>
    </source>
</evidence>
<evidence type="ECO:0000256" key="11">
    <source>
        <dbReference type="ARBA" id="ARBA00033378"/>
    </source>
</evidence>
<dbReference type="GO" id="GO:0005634">
    <property type="term" value="C:nucleus"/>
    <property type="evidence" value="ECO:0007669"/>
    <property type="project" value="UniProtKB-SubCell"/>
</dbReference>
<dbReference type="PANTHER" id="PTHR13453">
    <property type="entry name" value="KAT8 REGULATORY NSL COMPLEX SUBUNIT 2"/>
    <property type="match status" value="1"/>
</dbReference>
<dbReference type="Pfam" id="PF13891">
    <property type="entry name" value="zf-C3HC3H_KANSL2"/>
    <property type="match status" value="1"/>
</dbReference>
<evidence type="ECO:0000256" key="5">
    <source>
        <dbReference type="ARBA" id="ARBA00022553"/>
    </source>
</evidence>
<protein>
    <recommendedName>
        <fullName evidence="3">KAT8 regulatory NSL complex subunit 2</fullName>
    </recommendedName>
    <alternativeName>
        <fullName evidence="11">NSL complex protein NSL2</fullName>
    </alternativeName>
    <alternativeName>
        <fullName evidence="10">Non-specific lethal 2 homolog</fullName>
    </alternativeName>
</protein>
<dbReference type="AlphaFoldDB" id="A0AAN8UMZ7"/>
<dbReference type="PANTHER" id="PTHR13453:SF1">
    <property type="entry name" value="KAT8 REGULATORY NSL COMPLEX SUBUNIT 2"/>
    <property type="match status" value="1"/>
</dbReference>
<evidence type="ECO:0000256" key="13">
    <source>
        <dbReference type="ARBA" id="ARBA00093543"/>
    </source>
</evidence>
<evidence type="ECO:0000256" key="14">
    <source>
        <dbReference type="SAM" id="MobiDB-lite"/>
    </source>
</evidence>
<evidence type="ECO:0000256" key="12">
    <source>
        <dbReference type="ARBA" id="ARBA00093359"/>
    </source>
</evidence>
<comment type="function">
    <text evidence="12">Non-catalytic component of the NSL histone acetyltransferase complex, a multiprotein complex that mediates histone H4 acetylation at 'Lys-5'- and 'Lys-8' (H4K5ac and H4K8ac) at transcription start sites and promotes transcription initiation. Required for NSL complex stability and for transcription of intraciliary transport genes in both ciliated and non-ciliated cells by regulating histone H4 acetylation at 'Lys-5'- and 'Lys-12' (H4K5ac and H4K12ac). This is necessary for cilium assembly in ciliated cells and for organization of the microtubule cytoskeleton in non-ciliated cells. Required within the NSL complex to maintain nuclear architecture stability by promoting KAT8-mediated acetylation of lamin LMNA.</text>
</comment>
<feature type="region of interest" description="Disordered" evidence="14">
    <location>
        <begin position="1"/>
        <end position="25"/>
    </location>
</feature>
<feature type="region of interest" description="Disordered" evidence="14">
    <location>
        <begin position="141"/>
        <end position="175"/>
    </location>
</feature>
<proteinExistence type="predicted"/>
<dbReference type="GO" id="GO:0006325">
    <property type="term" value="P:chromatin organization"/>
    <property type="evidence" value="ECO:0007669"/>
    <property type="project" value="UniProtKB-KW"/>
</dbReference>